<dbReference type="InterPro" id="IPR014721">
    <property type="entry name" value="Ribsml_uS5_D2-typ_fold_subgr"/>
</dbReference>
<dbReference type="SUPFAM" id="SSF54980">
    <property type="entry name" value="EF-G C-terminal domain-like"/>
    <property type="match status" value="1"/>
</dbReference>
<dbReference type="SUPFAM" id="SSF50447">
    <property type="entry name" value="Translation proteins"/>
    <property type="match status" value="1"/>
</dbReference>
<feature type="domain" description="Translation elongation factor EFG/EF2" evidence="3">
    <location>
        <begin position="321"/>
        <end position="479"/>
    </location>
</feature>
<dbReference type="CDD" id="cd01681">
    <property type="entry name" value="aeEF2_snRNP_like_IV"/>
    <property type="match status" value="1"/>
</dbReference>
<dbReference type="Pfam" id="PF03144">
    <property type="entry name" value="GTP_EFTU_D2"/>
    <property type="match status" value="1"/>
</dbReference>
<dbReference type="SUPFAM" id="SSF52540">
    <property type="entry name" value="P-loop containing nucleoside triphosphate hydrolases"/>
    <property type="match status" value="1"/>
</dbReference>
<dbReference type="SMART" id="SM00889">
    <property type="entry name" value="EFG_IV"/>
    <property type="match status" value="1"/>
</dbReference>
<dbReference type="InterPro" id="IPR005517">
    <property type="entry name" value="Transl_elong_EFG/EF2_IV"/>
</dbReference>
<dbReference type="SUPFAM" id="SSF54211">
    <property type="entry name" value="Ribosomal protein S5 domain 2-like"/>
    <property type="match status" value="1"/>
</dbReference>
<dbReference type="Gene3D" id="3.40.50.300">
    <property type="entry name" value="P-loop containing nucleotide triphosphate hydrolases"/>
    <property type="match status" value="1"/>
</dbReference>
<name>X0SQB0_9ZZZZ</name>
<dbReference type="InterPro" id="IPR004161">
    <property type="entry name" value="EFTu-like_2"/>
</dbReference>
<dbReference type="InterPro" id="IPR035647">
    <property type="entry name" value="EFG_III/V"/>
</dbReference>
<organism evidence="4">
    <name type="scientific">marine sediment metagenome</name>
    <dbReference type="NCBI Taxonomy" id="412755"/>
    <lineage>
        <taxon>unclassified sequences</taxon>
        <taxon>metagenomes</taxon>
        <taxon>ecological metagenomes</taxon>
    </lineage>
</organism>
<keyword evidence="2" id="KW-0342">GTP-binding</keyword>
<reference evidence="4" key="1">
    <citation type="journal article" date="2014" name="Front. Microbiol.">
        <title>High frequency of phylogenetically diverse reductive dehalogenase-homologous genes in deep subseafloor sedimentary metagenomes.</title>
        <authorList>
            <person name="Kawai M."/>
            <person name="Futagami T."/>
            <person name="Toyoda A."/>
            <person name="Takaki Y."/>
            <person name="Nishi S."/>
            <person name="Hori S."/>
            <person name="Arai W."/>
            <person name="Tsubouchi T."/>
            <person name="Morono Y."/>
            <person name="Uchiyama I."/>
            <person name="Ito T."/>
            <person name="Fujiyama A."/>
            <person name="Inagaki F."/>
            <person name="Takami H."/>
        </authorList>
    </citation>
    <scope>NUCLEOTIDE SEQUENCE</scope>
    <source>
        <strain evidence="4">Expedition CK06-06</strain>
    </source>
</reference>
<dbReference type="Gene3D" id="3.30.230.10">
    <property type="match status" value="1"/>
</dbReference>
<dbReference type="GO" id="GO:0003924">
    <property type="term" value="F:GTPase activity"/>
    <property type="evidence" value="ECO:0007669"/>
    <property type="project" value="TreeGrafter"/>
</dbReference>
<comment type="caution">
    <text evidence="4">The sequence shown here is derived from an EMBL/GenBank/DDBJ whole genome shotgun (WGS) entry which is preliminary data.</text>
</comment>
<feature type="non-terminal residue" evidence="4">
    <location>
        <position position="508"/>
    </location>
</feature>
<gene>
    <name evidence="4" type="ORF">S01H1_04230</name>
</gene>
<sequence>KVDRLIKELQLTPEAMRERFVKIIKDVNNLIHDISPKEYKDKWTVNVENGTVAFGSAFHNWALSMPYMKGKKITFKDVIEAYNAEESEDEKAKRIKELAKKAPLHEVILDIVIKHHPNPIEAQKYRIPWLWRGDLEGEEGKALINCDPNGPLFYCITKIVVDPQAGEISCGRLFSGTIKKGLNVYLNRQKQETRIQQVFMFNGAKRDIVEEIPAGNVLGIAGVKSYPGETITFEPTDPFEQITHIFEPVITKAIEALKPADLPKLIDVLRQVTKEDPTIKIEINEETGEHLMHGMGELHLEVIENRIKTEKGVEVKTSEPIVVYRETITKQSPEIEGKSPNKHNKLFFKVEPVDDATYDLLKKGEIREGRIKKKDLDMRDKLVAAGWENKKALNVKDVFKGCLFLDETRGIVYINEILEMAMDMFEDVMRAGPIAREPCLRVKVSLTDCKLHEDAIHRGPAQIYPAVRDSIRGAMMHANPVIFEPKQVLQIDAPSDYMGELSKIINNK</sequence>
<dbReference type="EMBL" id="BARS01002243">
    <property type="protein sequence ID" value="GAF83298.1"/>
    <property type="molecule type" value="Genomic_DNA"/>
</dbReference>
<dbReference type="Pfam" id="PF03764">
    <property type="entry name" value="EFG_IV"/>
    <property type="match status" value="1"/>
</dbReference>
<dbReference type="Gene3D" id="2.40.30.10">
    <property type="entry name" value="Translation factors"/>
    <property type="match status" value="1"/>
</dbReference>
<dbReference type="PANTHER" id="PTHR42908">
    <property type="entry name" value="TRANSLATION ELONGATION FACTOR-RELATED"/>
    <property type="match status" value="1"/>
</dbReference>
<dbReference type="GO" id="GO:1990904">
    <property type="term" value="C:ribonucleoprotein complex"/>
    <property type="evidence" value="ECO:0007669"/>
    <property type="project" value="TreeGrafter"/>
</dbReference>
<evidence type="ECO:0000259" key="3">
    <source>
        <dbReference type="SMART" id="SM00889"/>
    </source>
</evidence>
<proteinExistence type="predicted"/>
<dbReference type="PANTHER" id="PTHR42908:SF3">
    <property type="entry name" value="ELONGATION FACTOR-LIKE GTPASE 1"/>
    <property type="match status" value="1"/>
</dbReference>
<accession>X0SQB0</accession>
<keyword evidence="1" id="KW-0547">Nucleotide-binding</keyword>
<dbReference type="GO" id="GO:0003746">
    <property type="term" value="F:translation elongation factor activity"/>
    <property type="evidence" value="ECO:0007669"/>
    <property type="project" value="TreeGrafter"/>
</dbReference>
<dbReference type="InterPro" id="IPR009000">
    <property type="entry name" value="Transl_B-barrel_sf"/>
</dbReference>
<dbReference type="GO" id="GO:0005829">
    <property type="term" value="C:cytosol"/>
    <property type="evidence" value="ECO:0007669"/>
    <property type="project" value="TreeGrafter"/>
</dbReference>
<dbReference type="GO" id="GO:0005525">
    <property type="term" value="F:GTP binding"/>
    <property type="evidence" value="ECO:0007669"/>
    <property type="project" value="UniProtKB-KW"/>
</dbReference>
<evidence type="ECO:0000256" key="2">
    <source>
        <dbReference type="ARBA" id="ARBA00023134"/>
    </source>
</evidence>
<dbReference type="Gene3D" id="3.30.70.870">
    <property type="entry name" value="Elongation Factor G (Translational Gtpase), domain 3"/>
    <property type="match status" value="1"/>
</dbReference>
<dbReference type="InterPro" id="IPR041095">
    <property type="entry name" value="EFG_II"/>
</dbReference>
<dbReference type="Pfam" id="PF14492">
    <property type="entry name" value="EFG_III"/>
    <property type="match status" value="1"/>
</dbReference>
<feature type="non-terminal residue" evidence="4">
    <location>
        <position position="1"/>
    </location>
</feature>
<evidence type="ECO:0000313" key="4">
    <source>
        <dbReference type="EMBL" id="GAF83298.1"/>
    </source>
</evidence>
<dbReference type="InterPro" id="IPR020568">
    <property type="entry name" value="Ribosomal_Su5_D2-typ_SF"/>
</dbReference>
<evidence type="ECO:0000256" key="1">
    <source>
        <dbReference type="ARBA" id="ARBA00022741"/>
    </source>
</evidence>
<protein>
    <recommendedName>
        <fullName evidence="3">Translation elongation factor EFG/EF2 domain-containing protein</fullName>
    </recommendedName>
</protein>
<dbReference type="FunFam" id="3.30.70.870:FF:000002">
    <property type="entry name" value="Translation elongation factor 2"/>
    <property type="match status" value="1"/>
</dbReference>
<dbReference type="AlphaFoldDB" id="X0SQB0"/>
<dbReference type="InterPro" id="IPR027417">
    <property type="entry name" value="P-loop_NTPase"/>
</dbReference>